<dbReference type="SUPFAM" id="SSF56935">
    <property type="entry name" value="Porins"/>
    <property type="match status" value="1"/>
</dbReference>
<accession>A0A1D8P586</accession>
<dbReference type="InterPro" id="IPR039426">
    <property type="entry name" value="TonB-dep_rcpt-like"/>
</dbReference>
<sequence>MSCKSQQDGVIIESAKQPNNEVSNLKVEIPLSDYLRQLSGVTVRGSGDDISIRVRSGGNSLVMSSEPLFLINGNQFNGSFNELTGIISTADIKSVQVYKDASDTSFYGVRGANGVISIKLK</sequence>
<keyword evidence="1" id="KW-1134">Transmembrane beta strand</keyword>
<evidence type="ECO:0000259" key="2">
    <source>
        <dbReference type="Pfam" id="PF07715"/>
    </source>
</evidence>
<dbReference type="Pfam" id="PF07715">
    <property type="entry name" value="Plug"/>
    <property type="match status" value="1"/>
</dbReference>
<dbReference type="InterPro" id="IPR012910">
    <property type="entry name" value="Plug_dom"/>
</dbReference>
<keyword evidence="1" id="KW-0812">Transmembrane</keyword>
<reference evidence="3 4" key="1">
    <citation type="submission" date="2016-10" db="EMBL/GenBank/DDBJ databases">
        <title>Lutibacter sp. LPB0138, isolated from marine gastropod.</title>
        <authorList>
            <person name="Kim E."/>
            <person name="Yi H."/>
        </authorList>
    </citation>
    <scope>NUCLEOTIDE SEQUENCE [LARGE SCALE GENOMIC DNA]</scope>
    <source>
        <strain evidence="3 4">LPB0138</strain>
    </source>
</reference>
<evidence type="ECO:0000313" key="3">
    <source>
        <dbReference type="EMBL" id="AOW19747.1"/>
    </source>
</evidence>
<evidence type="ECO:0000313" key="4">
    <source>
        <dbReference type="Proteomes" id="UP000176050"/>
    </source>
</evidence>
<name>A0A1D8P586_9FLAO</name>
<dbReference type="EMBL" id="CP017478">
    <property type="protein sequence ID" value="AOW19747.1"/>
    <property type="molecule type" value="Genomic_DNA"/>
</dbReference>
<organism evidence="3 4">
    <name type="scientific">Urechidicola croceus</name>
    <dbReference type="NCBI Taxonomy" id="1850246"/>
    <lineage>
        <taxon>Bacteria</taxon>
        <taxon>Pseudomonadati</taxon>
        <taxon>Bacteroidota</taxon>
        <taxon>Flavobacteriia</taxon>
        <taxon>Flavobacteriales</taxon>
        <taxon>Flavobacteriaceae</taxon>
        <taxon>Urechidicola</taxon>
    </lineage>
</organism>
<dbReference type="PROSITE" id="PS52016">
    <property type="entry name" value="TONB_DEPENDENT_REC_3"/>
    <property type="match status" value="1"/>
</dbReference>
<protein>
    <recommendedName>
        <fullName evidence="2">TonB-dependent receptor plug domain-containing protein</fullName>
    </recommendedName>
</protein>
<keyword evidence="1" id="KW-0998">Cell outer membrane</keyword>
<keyword evidence="4" id="KW-1185">Reference proteome</keyword>
<dbReference type="AlphaFoldDB" id="A0A1D8P586"/>
<evidence type="ECO:0000256" key="1">
    <source>
        <dbReference type="PROSITE-ProRule" id="PRU01360"/>
    </source>
</evidence>
<dbReference type="GO" id="GO:0009279">
    <property type="term" value="C:cell outer membrane"/>
    <property type="evidence" value="ECO:0007669"/>
    <property type="project" value="UniProtKB-SubCell"/>
</dbReference>
<dbReference type="Proteomes" id="UP000176050">
    <property type="component" value="Chromosome"/>
</dbReference>
<gene>
    <name evidence="3" type="ORF">LPB138_03195</name>
</gene>
<dbReference type="KEGG" id="lul:LPB138_03195"/>
<comment type="subcellular location">
    <subcellularLocation>
        <location evidence="1">Cell outer membrane</location>
        <topology evidence="1">Multi-pass membrane protein</topology>
    </subcellularLocation>
</comment>
<comment type="similarity">
    <text evidence="1">Belongs to the TonB-dependent receptor family.</text>
</comment>
<keyword evidence="1" id="KW-0813">Transport</keyword>
<feature type="domain" description="TonB-dependent receptor plug" evidence="2">
    <location>
        <begin position="31"/>
        <end position="115"/>
    </location>
</feature>
<dbReference type="STRING" id="1850246.LPB138_03195"/>
<proteinExistence type="inferred from homology"/>
<keyword evidence="1" id="KW-0472">Membrane</keyword>
<dbReference type="Gene3D" id="2.170.130.10">
    <property type="entry name" value="TonB-dependent receptor, plug domain"/>
    <property type="match status" value="1"/>
</dbReference>
<dbReference type="InterPro" id="IPR037066">
    <property type="entry name" value="Plug_dom_sf"/>
</dbReference>